<dbReference type="PANTHER" id="PTHR43682">
    <property type="entry name" value="LACTATE UTILIZATION PROTEIN C"/>
    <property type="match status" value="1"/>
</dbReference>
<dbReference type="EMBL" id="RJVI01000001">
    <property type="protein sequence ID" value="ROR34298.1"/>
    <property type="molecule type" value="Genomic_DNA"/>
</dbReference>
<dbReference type="PANTHER" id="PTHR43682:SF1">
    <property type="entry name" value="LACTATE UTILIZATION PROTEIN C"/>
    <property type="match status" value="1"/>
</dbReference>
<evidence type="ECO:0000259" key="1">
    <source>
        <dbReference type="Pfam" id="PF02589"/>
    </source>
</evidence>
<evidence type="ECO:0000313" key="3">
    <source>
        <dbReference type="Proteomes" id="UP000276634"/>
    </source>
</evidence>
<dbReference type="InterPro" id="IPR003741">
    <property type="entry name" value="LUD_dom"/>
</dbReference>
<feature type="domain" description="LUD" evidence="1">
    <location>
        <begin position="108"/>
        <end position="204"/>
    </location>
</feature>
<proteinExistence type="predicted"/>
<evidence type="ECO:0000313" key="2">
    <source>
        <dbReference type="EMBL" id="ROR34298.1"/>
    </source>
</evidence>
<name>A0A3N1Y701_9GAMM</name>
<comment type="caution">
    <text evidence="2">The sequence shown here is derived from an EMBL/GenBank/DDBJ whole genome shotgun (WGS) entry which is preliminary data.</text>
</comment>
<dbReference type="Proteomes" id="UP000276634">
    <property type="component" value="Unassembled WGS sequence"/>
</dbReference>
<gene>
    <name evidence="2" type="ORF">EDC57_0194</name>
</gene>
<accession>A0A3N1Y701</accession>
<dbReference type="RefSeq" id="WP_123400866.1">
    <property type="nucleotide sequence ID" value="NZ_RJVI01000001.1"/>
</dbReference>
<keyword evidence="3" id="KW-1185">Reference proteome</keyword>
<organism evidence="2 3">
    <name type="scientific">Inmirania thermothiophila</name>
    <dbReference type="NCBI Taxonomy" id="1750597"/>
    <lineage>
        <taxon>Bacteria</taxon>
        <taxon>Pseudomonadati</taxon>
        <taxon>Pseudomonadota</taxon>
        <taxon>Gammaproteobacteria</taxon>
        <taxon>Chromatiales</taxon>
        <taxon>Ectothiorhodospiraceae</taxon>
        <taxon>Inmirania</taxon>
    </lineage>
</organism>
<dbReference type="InterPro" id="IPR037171">
    <property type="entry name" value="NagB/RpiA_transferase-like"/>
</dbReference>
<dbReference type="OrthoDB" id="9794157at2"/>
<dbReference type="Gene3D" id="3.40.50.10420">
    <property type="entry name" value="NagB/RpiA/CoA transferase-like"/>
    <property type="match status" value="1"/>
</dbReference>
<dbReference type="InterPro" id="IPR024185">
    <property type="entry name" value="FTHF_cligase-like_sf"/>
</dbReference>
<dbReference type="AlphaFoldDB" id="A0A3N1Y701"/>
<protein>
    <submittedName>
        <fullName evidence="2">L-lactate dehydrogenase complex protein LldG</fullName>
    </submittedName>
</protein>
<dbReference type="Pfam" id="PF02589">
    <property type="entry name" value="LUD_dom"/>
    <property type="match status" value="1"/>
</dbReference>
<dbReference type="SUPFAM" id="SSF100950">
    <property type="entry name" value="NagB/RpiA/CoA transferase-like"/>
    <property type="match status" value="1"/>
</dbReference>
<reference evidence="2 3" key="1">
    <citation type="submission" date="2018-11" db="EMBL/GenBank/DDBJ databases">
        <title>Genomic Encyclopedia of Type Strains, Phase IV (KMG-IV): sequencing the most valuable type-strain genomes for metagenomic binning, comparative biology and taxonomic classification.</title>
        <authorList>
            <person name="Goeker M."/>
        </authorList>
    </citation>
    <scope>NUCLEOTIDE SEQUENCE [LARGE SCALE GENOMIC DNA]</scope>
    <source>
        <strain evidence="2 3">DSM 100275</strain>
    </source>
</reference>
<sequence>MSEARAAILERLRRLARGGPDAAEARIAAPPAHPCPRVEGDLVARFTARAEAQAAVVHRLARMEEVPAAVAAVAAGATPVCPDPSLAALPWPAGGRPACRPPSGDDRITLTRAFAGVAETGSLVFASGVHAPTGAHFLPETECAVLEADRILPHLEAAWALLAAELGAMPRTVNLVSGPSRTADVEQTIQLGAHGPRALHILIVG</sequence>